<dbReference type="InterPro" id="IPR031330">
    <property type="entry name" value="Gly_Hdrlase_35_cat"/>
</dbReference>
<dbReference type="AlphaFoldDB" id="A0A3Q9V0T7"/>
<dbReference type="GO" id="GO:0004553">
    <property type="term" value="F:hydrolase activity, hydrolyzing O-glycosyl compounds"/>
    <property type="evidence" value="ECO:0007669"/>
    <property type="project" value="InterPro"/>
</dbReference>
<dbReference type="PRINTS" id="PR00742">
    <property type="entry name" value="GLHYDRLASE35"/>
</dbReference>
<dbReference type="GO" id="GO:0005975">
    <property type="term" value="P:carbohydrate metabolic process"/>
    <property type="evidence" value="ECO:0007669"/>
    <property type="project" value="InterPro"/>
</dbReference>
<evidence type="ECO:0000313" key="5">
    <source>
        <dbReference type="Proteomes" id="UP000285317"/>
    </source>
</evidence>
<evidence type="ECO:0000313" key="4">
    <source>
        <dbReference type="EMBL" id="AZZ52936.1"/>
    </source>
</evidence>
<dbReference type="RefSeq" id="WP_127887536.1">
    <property type="nucleotide sequence ID" value="NZ_CP028137.1"/>
</dbReference>
<accession>A0A3Q9V0T7</accession>
<evidence type="ECO:0000259" key="3">
    <source>
        <dbReference type="Pfam" id="PF01301"/>
    </source>
</evidence>
<dbReference type="Proteomes" id="UP000285317">
    <property type="component" value="Chromosome"/>
</dbReference>
<dbReference type="InterPro" id="IPR001944">
    <property type="entry name" value="Glycoside_Hdrlase_35"/>
</dbReference>
<dbReference type="Gene3D" id="3.20.20.80">
    <property type="entry name" value="Glycosidases"/>
    <property type="match status" value="1"/>
</dbReference>
<dbReference type="PANTHER" id="PTHR23421">
    <property type="entry name" value="BETA-GALACTOSIDASE RELATED"/>
    <property type="match status" value="1"/>
</dbReference>
<proteinExistence type="inferred from homology"/>
<name>A0A3Q9V0T7_9MICO</name>
<dbReference type="InterPro" id="IPR017853">
    <property type="entry name" value="GH"/>
</dbReference>
<protein>
    <submittedName>
        <fullName evidence="4">Beta-galactosidase</fullName>
    </submittedName>
</protein>
<dbReference type="EMBL" id="CP028137">
    <property type="protein sequence ID" value="AZZ52936.1"/>
    <property type="molecule type" value="Genomic_DNA"/>
</dbReference>
<comment type="similarity">
    <text evidence="1 2">Belongs to the glycosyl hydrolase 35 family.</text>
</comment>
<evidence type="ECO:0000256" key="2">
    <source>
        <dbReference type="RuleBase" id="RU003679"/>
    </source>
</evidence>
<gene>
    <name evidence="4" type="ORF">C1I64_13410</name>
</gene>
<organism evidence="4 5">
    <name type="scientific">Rathayibacter festucae DSM 15932</name>
    <dbReference type="NCBI Taxonomy" id="1328866"/>
    <lineage>
        <taxon>Bacteria</taxon>
        <taxon>Bacillati</taxon>
        <taxon>Actinomycetota</taxon>
        <taxon>Actinomycetes</taxon>
        <taxon>Micrococcales</taxon>
        <taxon>Microbacteriaceae</taxon>
        <taxon>Rathayibacter</taxon>
    </lineage>
</organism>
<dbReference type="Pfam" id="PF01301">
    <property type="entry name" value="Glyco_hydro_35"/>
    <property type="match status" value="1"/>
</dbReference>
<dbReference type="KEGG" id="rfs:C1I64_13410"/>
<reference evidence="4 5" key="1">
    <citation type="submission" date="2018-03" db="EMBL/GenBank/DDBJ databases">
        <title>Bacteriophage NCPPB3778 and a type I-E CRISPR drive the evolution of the US Biological Select Agent, Rathayibacter toxicus.</title>
        <authorList>
            <person name="Davis E.W.II."/>
            <person name="Tabima J.F."/>
            <person name="Weisberg A.J."/>
            <person name="Dantas Lopes L."/>
            <person name="Wiseman M.S."/>
            <person name="Wiseman M.S."/>
            <person name="Pupko T."/>
            <person name="Belcher M.S."/>
            <person name="Sechler A.J."/>
            <person name="Tancos M.A."/>
            <person name="Schroeder B.K."/>
            <person name="Murray T.D."/>
            <person name="Luster D.G."/>
            <person name="Schneider W.L."/>
            <person name="Rogers E."/>
            <person name="Andreote F.D."/>
            <person name="Grunwald N.J."/>
            <person name="Putnam M.L."/>
            <person name="Chang J.H."/>
        </authorList>
    </citation>
    <scope>NUCLEOTIDE SEQUENCE [LARGE SCALE GENOMIC DNA]</scope>
    <source>
        <strain evidence="4 5">DSM 15932</strain>
    </source>
</reference>
<dbReference type="SUPFAM" id="SSF51445">
    <property type="entry name" value="(Trans)glycosidases"/>
    <property type="match status" value="1"/>
</dbReference>
<evidence type="ECO:0000256" key="1">
    <source>
        <dbReference type="ARBA" id="ARBA00009809"/>
    </source>
</evidence>
<sequence>MTAARQDTVSTATVRHLPWAAPAREPAMSNAVDRHDRWRLTSRSVLRDGRPFIPVSGELHYSRVPRARWEERLRLMRASGVTVVAFYVIWIHHEEVRGERRFDGDLDVGAFVDLCAEVGLDVVLRVGPWCHGEVRNGGFPDWVQAAEVEHRTDDPGYLALVRDWFGALGGQLASRCGPGSNVVAIQIENEIYDQPEHIRTLKGLAREAGLTAPIWTSTGWGGADLPLDEVLPLFGGYADGFWVESDSPWDSTFRDHFFFSHQWDDPGIGADVRGATTDAVTPRAPSLDYPPATCELGGGMATAYHRRPAVQPLDIAAVAHTKIGNGSAWQGYYMYAGGTNPRSAVADGLQESQATGYPNDLPRFDYDFRAPIGASGRPSPTLALLRRQHAFLEAFGEQLAGMPSTLPDELPVDQQDTDTLRWALRSDGSSGFVFVTWHQPHEPLPEHPGVVLEVGLDDEVVRFPSVSTPVPAGTLMVWPVRLTVGGVRLEWATATPLTLLDGAEPTLVLVAAAGVVAELAFAEGTELEVDGERRDGALLRLDVEEPVLVRAQGDGGACSVLVLSAEAGEEASVLADQGSGERRLVLSEDPVWLDGAGRIAGDVRAGSRLPRVYDPEGQRFIPVAGSAASMRPDPAVDAVPLRASGAVPVSYGESAGRASAPRDADFAAAAAHRLELPETDPAAQRRELEIHWAGDVARILVGGEAVADQFWDGGPWVLDLDELGADSGDVVLELLPMAPDARIGLTGSAAERRRRDASPLLELGPVVVAHWYRWTED</sequence>
<feature type="domain" description="Glycoside hydrolase 35 catalytic" evidence="3">
    <location>
        <begin position="45"/>
        <end position="389"/>
    </location>
</feature>